<dbReference type="SUPFAM" id="SSF48403">
    <property type="entry name" value="Ankyrin repeat"/>
    <property type="match status" value="2"/>
</dbReference>
<dbReference type="Pfam" id="PF24883">
    <property type="entry name" value="NPHP3_N"/>
    <property type="match status" value="1"/>
</dbReference>
<dbReference type="InterPro" id="IPR027417">
    <property type="entry name" value="P-loop_NTPase"/>
</dbReference>
<dbReference type="Pfam" id="PF12796">
    <property type="entry name" value="Ank_2"/>
    <property type="match status" value="3"/>
</dbReference>
<feature type="repeat" description="ANK" evidence="2">
    <location>
        <begin position="647"/>
        <end position="679"/>
    </location>
</feature>
<dbReference type="SUPFAM" id="SSF52540">
    <property type="entry name" value="P-loop containing nucleoside triphosphate hydrolases"/>
    <property type="match status" value="1"/>
</dbReference>
<dbReference type="InterPro" id="IPR036770">
    <property type="entry name" value="Ankyrin_rpt-contain_sf"/>
</dbReference>
<dbReference type="SMART" id="SM00248">
    <property type="entry name" value="ANK"/>
    <property type="match status" value="8"/>
</dbReference>
<dbReference type="PANTHER" id="PTHR10039:SF16">
    <property type="entry name" value="GPI INOSITOL-DEACYLASE"/>
    <property type="match status" value="1"/>
</dbReference>
<dbReference type="Proteomes" id="UP001149163">
    <property type="component" value="Unassembled WGS sequence"/>
</dbReference>
<reference evidence="5" key="2">
    <citation type="journal article" date="2023" name="IMA Fungus">
        <title>Comparative genomic study of the Penicillium genus elucidates a diverse pangenome and 15 lateral gene transfer events.</title>
        <authorList>
            <person name="Petersen C."/>
            <person name="Sorensen T."/>
            <person name="Nielsen M.R."/>
            <person name="Sondergaard T.E."/>
            <person name="Sorensen J.L."/>
            <person name="Fitzpatrick D.A."/>
            <person name="Frisvad J.C."/>
            <person name="Nielsen K.L."/>
        </authorList>
    </citation>
    <scope>NUCLEOTIDE SEQUENCE</scope>
    <source>
        <strain evidence="5">IBT 26290</strain>
    </source>
</reference>
<sequence>MQRIAISFRKNKLADLYENTARIRANLSLALQLHGKESQRLSKLQSWLEAPNAADNHLHSRQKHYASTGEWFLNGNDFIKWLKTPNSFLWVHGAPGCGKSVLFSTAVEYIKSSQVNGDQDVGLAFFYFDFKDSSKQSALGMLCALLLQLSDQVHVDDFAKDLGQLNYTSKSGTTPLDVDDPIACLHRVAQRFPKIYILLDALDECPHHKERETVLAFIATVRQWGLPALHILVTSHDVIDIRGSLNPQEGQDVTMKNPNVDKDMANYVYHQLTTNPNLEQWKDNHVEIQAALIERAQGVFLYVASQLQQPLKEAQILRDLDTVLEDLPLDMHETYERLLRGVGMTNTENVRRIMTLLCYSNRPLTGREVCHALAVDLRNPARLDLEKGLLTERKLRKICGSLIEITQTKIITPFKTPAAKIAIVNIAHSLVQQYLESDAIRRHEVAAFAIDRVSANRELAQICLVYLKSALSDETTGQRDEKFPFAPFAAMEWFHYYAACQNKDSDLKDLAFDLFHDGKGGCFSAWVDLNDVDTAWGTFAISEQVMHHRGPPIYYASLLGLDDIAERIVATDCDINAQGGRYGNALRVASLKGHTAVVQVLLKYQADVNIQSGECGTALLAASLTGHKDVVDVLLSHNADVNIQSGDYGTALQAASCKGHKEVVQALLKSEADINAQGGRYGNALRVASLYGHKEVMQLLLEHGAQISPNGLSQELQTASIRGDEKRVDELLNLGQQISNDHVQIAIDSALLYASLICHENAVKLLLKKGANVNARGGNLGNPLYCASLTQREMLGQAAYQFLREGMEGFAVKTLTAGNARAASLMSPILHEEGSIRRLFEIMTAMFVDDLSTNGSPQGDALLNLALENSEKVVEILLANGADVNARGGKYSNALQAASHIGNEKAVKILLAKGADVNAKGGFHGSALKAALAGGHKRVEQI</sequence>
<evidence type="ECO:0000256" key="2">
    <source>
        <dbReference type="PROSITE-ProRule" id="PRU00023"/>
    </source>
</evidence>
<keyword evidence="1" id="KW-0677">Repeat</keyword>
<name>A0A9W9LIT0_9EURO</name>
<evidence type="ECO:0000259" key="3">
    <source>
        <dbReference type="Pfam" id="PF22939"/>
    </source>
</evidence>
<protein>
    <submittedName>
        <fullName evidence="5">NACHT nucleoside triphosphatase</fullName>
    </submittedName>
</protein>
<dbReference type="PROSITE" id="PS50088">
    <property type="entry name" value="ANK_REPEAT"/>
    <property type="match status" value="4"/>
</dbReference>
<gene>
    <name evidence="5" type="ORF">N7482_008703</name>
</gene>
<dbReference type="InterPro" id="IPR054471">
    <property type="entry name" value="GPIID_WHD"/>
</dbReference>
<keyword evidence="6" id="KW-1185">Reference proteome</keyword>
<dbReference type="InterPro" id="IPR056884">
    <property type="entry name" value="NPHP3-like_N"/>
</dbReference>
<dbReference type="AlphaFoldDB" id="A0A9W9LIT0"/>
<evidence type="ECO:0000256" key="1">
    <source>
        <dbReference type="ARBA" id="ARBA00022737"/>
    </source>
</evidence>
<dbReference type="GeneID" id="81430003"/>
<evidence type="ECO:0000313" key="5">
    <source>
        <dbReference type="EMBL" id="KAJ5157603.1"/>
    </source>
</evidence>
<dbReference type="Gene3D" id="1.25.40.20">
    <property type="entry name" value="Ankyrin repeat-containing domain"/>
    <property type="match status" value="3"/>
</dbReference>
<dbReference type="PANTHER" id="PTHR10039">
    <property type="entry name" value="AMELOGENIN"/>
    <property type="match status" value="1"/>
</dbReference>
<reference evidence="5" key="1">
    <citation type="submission" date="2022-11" db="EMBL/GenBank/DDBJ databases">
        <authorList>
            <person name="Petersen C."/>
        </authorList>
    </citation>
    <scope>NUCLEOTIDE SEQUENCE</scope>
    <source>
        <strain evidence="5">IBT 26290</strain>
    </source>
</reference>
<feature type="repeat" description="ANK" evidence="2">
    <location>
        <begin position="890"/>
        <end position="922"/>
    </location>
</feature>
<accession>A0A9W9LIT0</accession>
<dbReference type="Pfam" id="PF00023">
    <property type="entry name" value="Ank"/>
    <property type="match status" value="1"/>
</dbReference>
<dbReference type="Gene3D" id="3.40.50.300">
    <property type="entry name" value="P-loop containing nucleotide triphosphate hydrolases"/>
    <property type="match status" value="1"/>
</dbReference>
<dbReference type="EMBL" id="JAPQKN010000006">
    <property type="protein sequence ID" value="KAJ5157603.1"/>
    <property type="molecule type" value="Genomic_DNA"/>
</dbReference>
<feature type="repeat" description="ANK" evidence="2">
    <location>
        <begin position="581"/>
        <end position="613"/>
    </location>
</feature>
<proteinExistence type="predicted"/>
<organism evidence="5 6">
    <name type="scientific">Penicillium canariense</name>
    <dbReference type="NCBI Taxonomy" id="189055"/>
    <lineage>
        <taxon>Eukaryota</taxon>
        <taxon>Fungi</taxon>
        <taxon>Dikarya</taxon>
        <taxon>Ascomycota</taxon>
        <taxon>Pezizomycotina</taxon>
        <taxon>Eurotiomycetes</taxon>
        <taxon>Eurotiomycetidae</taxon>
        <taxon>Eurotiales</taxon>
        <taxon>Aspergillaceae</taxon>
        <taxon>Penicillium</taxon>
    </lineage>
</organism>
<evidence type="ECO:0000313" key="6">
    <source>
        <dbReference type="Proteomes" id="UP001149163"/>
    </source>
</evidence>
<dbReference type="Pfam" id="PF22939">
    <property type="entry name" value="WHD_GPIID"/>
    <property type="match status" value="1"/>
</dbReference>
<feature type="domain" description="Nephrocystin 3-like N-terminal" evidence="4">
    <location>
        <begin position="68"/>
        <end position="235"/>
    </location>
</feature>
<comment type="caution">
    <text evidence="5">The sequence shown here is derived from an EMBL/GenBank/DDBJ whole genome shotgun (WGS) entry which is preliminary data.</text>
</comment>
<dbReference type="PROSITE" id="PS50297">
    <property type="entry name" value="ANK_REP_REGION"/>
    <property type="match status" value="3"/>
</dbReference>
<dbReference type="RefSeq" id="XP_056540592.1">
    <property type="nucleotide sequence ID" value="XM_056690827.1"/>
</dbReference>
<feature type="repeat" description="ANK" evidence="2">
    <location>
        <begin position="614"/>
        <end position="646"/>
    </location>
</feature>
<evidence type="ECO:0000259" key="4">
    <source>
        <dbReference type="Pfam" id="PF24883"/>
    </source>
</evidence>
<dbReference type="InterPro" id="IPR002110">
    <property type="entry name" value="Ankyrin_rpt"/>
</dbReference>
<keyword evidence="2" id="KW-0040">ANK repeat</keyword>
<feature type="domain" description="GPI inositol-deacylase winged helix" evidence="3">
    <location>
        <begin position="347"/>
        <end position="449"/>
    </location>
</feature>
<dbReference type="OrthoDB" id="4772757at2759"/>